<evidence type="ECO:0000313" key="2">
    <source>
        <dbReference type="EMBL" id="AWX53448.1"/>
    </source>
</evidence>
<feature type="transmembrane region" description="Helical" evidence="1">
    <location>
        <begin position="207"/>
        <end position="226"/>
    </location>
</feature>
<sequence length="834" mass="95446">MFFATALKDYVDQLNDLALLLNNNFTVLAFLKSLVFYLVNSTKVVLLYIISFQWLTDFIELPCHFNVNYLAILEGTNLLEKDLNPSFFQFLETRTLTSNLFLVGILNSFFLALPLSVPHLLALRAFLINGLPAGIAAATGIILGQLSFFFCVFFGFEFILIPFLSFEPLNYILGSILLVNILHTLFHQPDMRVLNISNDLNRLFKLFGINFLLAWTEQTSLFQYFGNLTVTNLPTLMQANGGSSVEQSTFFSFFLTNSFYFIGLLVGSILWTGFFGFLSTLLRNWFSQITRTPFLSFNKQIHKGIFILTFVLSLTTIPYYGLDYLISAPLGFISQDKALDFLKARPYYATKSLTEDSYYSQLFFNPVPFDRTTLLETVDKNSMPFAFEDYSVDSDNAWKNREVRYNKALTSNQIAKQSTSIPDAERREFENLQTQFLEDFYKTDVFYENLLKVINTNKYSKLDQTIDKMAEFVFNPVAYDYSALNDQEASYTRKQFRDKFYENPVYKALVHLDMIGFLQGQPKAYNLTAKDEMFLYERRLLFESYLNSVQDYKNLVRKEQKTSPYADKVYNQQFKGSLDLVRHYFAISLDQKGNSLINLNESGTLSPKKVLKFDQSLYKNYGDEWTPFLHEELNPTLKSNSNVAIQSEKINPEEIAQKLETSFLDLPKQRETTDSTPFYIGWDGGLRKFLVKKACTPGIPFGNEAISKVASNTSSEVPTYLTFQSWAFNSNNLADLVGKGVSLPYLPVSNETSLEVAKFFKILEPNEINKGSMKKPNLETTLFLKQTLPPYNWSSFISTWDISLLFSKESTNLGLGNTLPPQLGGFAWPGSSLK</sequence>
<organism evidence="2">
    <name type="scientific">Ulothrix zonata</name>
    <dbReference type="NCBI Taxonomy" id="43941"/>
    <lineage>
        <taxon>Eukaryota</taxon>
        <taxon>Viridiplantae</taxon>
        <taxon>Chlorophyta</taxon>
        <taxon>core chlorophytes</taxon>
        <taxon>Ulvophyceae</taxon>
        <taxon>OUU clade</taxon>
        <taxon>Ulotrichales</taxon>
        <taxon>Ulotrichaceae</taxon>
        <taxon>Ulothrix</taxon>
    </lineage>
</organism>
<gene>
    <name evidence="2" type="primary">ycf1</name>
</gene>
<reference evidence="2" key="1">
    <citation type="submission" date="2017-12" db="EMBL/GenBank/DDBJ databases">
        <title>Resolution of core Chlorophyta phylogeny using heterogeneous models with AT-rich chloroplast sequence data.</title>
        <authorList>
            <person name="Fang L."/>
        </authorList>
    </citation>
    <scope>NUCLEOTIDE SEQUENCE</scope>
</reference>
<dbReference type="AlphaFoldDB" id="A0A2Z4MAE8"/>
<keyword evidence="1" id="KW-1133">Transmembrane helix</keyword>
<accession>A0A2Z4MAE8</accession>
<keyword evidence="2" id="KW-0150">Chloroplast</keyword>
<name>A0A2Z4MAE8_9CHLO</name>
<keyword evidence="2" id="KW-0934">Plastid</keyword>
<feature type="transmembrane region" description="Helical" evidence="1">
    <location>
        <begin position="135"/>
        <end position="156"/>
    </location>
</feature>
<dbReference type="EMBL" id="MG721892">
    <property type="protein sequence ID" value="AWX53448.1"/>
    <property type="molecule type" value="Genomic_DNA"/>
</dbReference>
<evidence type="ECO:0000256" key="1">
    <source>
        <dbReference type="SAM" id="Phobius"/>
    </source>
</evidence>
<feature type="transmembrane region" description="Helical" evidence="1">
    <location>
        <begin position="34"/>
        <end position="55"/>
    </location>
</feature>
<keyword evidence="1" id="KW-0812">Transmembrane</keyword>
<geneLocation type="chloroplast" evidence="2"/>
<protein>
    <submittedName>
        <fullName evidence="2">Ycf1</fullName>
    </submittedName>
</protein>
<proteinExistence type="predicted"/>
<feature type="transmembrane region" description="Helical" evidence="1">
    <location>
        <begin position="259"/>
        <end position="282"/>
    </location>
</feature>
<feature type="transmembrane region" description="Helical" evidence="1">
    <location>
        <begin position="168"/>
        <end position="186"/>
    </location>
</feature>
<feature type="transmembrane region" description="Helical" evidence="1">
    <location>
        <begin position="303"/>
        <end position="322"/>
    </location>
</feature>
<keyword evidence="1" id="KW-0472">Membrane</keyword>
<feature type="transmembrane region" description="Helical" evidence="1">
    <location>
        <begin position="100"/>
        <end position="123"/>
    </location>
</feature>